<accession>A0A3P7YUC8</accession>
<protein>
    <submittedName>
        <fullName evidence="3">Aconitase domain-containing protein</fullName>
    </submittedName>
</protein>
<proteinExistence type="predicted"/>
<accession>A0A183FV79</accession>
<evidence type="ECO:0000313" key="3">
    <source>
        <dbReference type="WBParaSite" id="HPBE_0001218101-mRNA-1"/>
    </source>
</evidence>
<evidence type="ECO:0000313" key="1">
    <source>
        <dbReference type="EMBL" id="VDO91201.1"/>
    </source>
</evidence>
<gene>
    <name evidence="1" type="ORF">HPBE_LOCUS12182</name>
</gene>
<reference evidence="3" key="2">
    <citation type="submission" date="2019-09" db="UniProtKB">
        <authorList>
            <consortium name="WormBaseParasite"/>
        </authorList>
    </citation>
    <scope>IDENTIFICATION</scope>
</reference>
<organism evidence="2 3">
    <name type="scientific">Heligmosomoides polygyrus</name>
    <name type="common">Parasitic roundworm</name>
    <dbReference type="NCBI Taxonomy" id="6339"/>
    <lineage>
        <taxon>Eukaryota</taxon>
        <taxon>Metazoa</taxon>
        <taxon>Ecdysozoa</taxon>
        <taxon>Nematoda</taxon>
        <taxon>Chromadorea</taxon>
        <taxon>Rhabditida</taxon>
        <taxon>Rhabditina</taxon>
        <taxon>Rhabditomorpha</taxon>
        <taxon>Strongyloidea</taxon>
        <taxon>Heligmosomidae</taxon>
        <taxon>Heligmosomoides</taxon>
    </lineage>
</organism>
<evidence type="ECO:0000313" key="2">
    <source>
        <dbReference type="Proteomes" id="UP000050761"/>
    </source>
</evidence>
<dbReference type="Proteomes" id="UP000050761">
    <property type="component" value="Unassembled WGS sequence"/>
</dbReference>
<dbReference type="AlphaFoldDB" id="A0A183FV79"/>
<dbReference type="WBParaSite" id="HPBE_0001218101-mRNA-1">
    <property type="protein sequence ID" value="HPBE_0001218101-mRNA-1"/>
    <property type="gene ID" value="HPBE_0001218101"/>
</dbReference>
<reference evidence="1 2" key="1">
    <citation type="submission" date="2018-11" db="EMBL/GenBank/DDBJ databases">
        <authorList>
            <consortium name="Pathogen Informatics"/>
        </authorList>
    </citation>
    <scope>NUCLEOTIDE SEQUENCE [LARGE SCALE GENOMIC DNA]</scope>
</reference>
<keyword evidence="2" id="KW-1185">Reference proteome</keyword>
<name>A0A183FV79_HELPZ</name>
<dbReference type="EMBL" id="UZAH01027388">
    <property type="protein sequence ID" value="VDO91201.1"/>
    <property type="molecule type" value="Genomic_DNA"/>
</dbReference>
<sequence length="117" mass="13217">MVVESRCPQNPGDVQGIDEVDLLGYGTADDRHVEERHGVPLVPYSRRPEGPAFYVRPGWDMGATLIAAVSLCVENVWIDAMGEPSIRHAIVNLKNLKLRYWLCLGLADSCIEWVRWR</sequence>